<dbReference type="EMBL" id="JBCGDO010000001">
    <property type="protein sequence ID" value="MEM0541235.1"/>
    <property type="molecule type" value="Genomic_DNA"/>
</dbReference>
<sequence>MITEIKLKGITSYKNEVIIPELKKLNFFFGSNGSGKSTIAKYLYNLSLNEDNRLLNISNCNQNGYNPIENEILVYDENFIKRNFIDKDSLNGIFSLNEKNAIIDDIIEKEQDLIDKYKLYLKDKLTIERAKILKDISDREKKLKEDCFKKRNQYNESFSKLSLKHSGNSANHLSEIRKLRKDNKEKNHSFNDLQNSYNLLYEKELKKINSNIDIILYRKVRKLEFKINNILQEVIIGNNDVDIADLINTLGIKKWVEEGTGYINLTLEKQKCPFCQNDTIDKEIIEKFNDYFDINYKNKINEIENLKNEYSDLISLLNENFNAIKNETNSTTINELIADFKDFIYDNEKTFRVKLEKSNEKKSLRSILEFKTNLKKIINDIKLNNSVFENIVTNKSKLDNEIWERLAFQSKSIIDDSDLEISKLNNRIKACDRLKIYINDKIANSEKIIDENKENTVNTNIAKDNINTILRSSGLSGFEIAPKTTENNITQYYLKRENYNDSVFKTLSEGEKNFISFLYFYQLCILTDDENKKDKKKIIVIDDPVSSLDSQVLFLVTTLIRELAKKKGKSPNHNEFALPNIEQVYVLSHNIYFFKEVTFVQGSNNKLCNDLNYFQITKINQQSSVIKLHKNNINSDYNLLWKGLYTLKSSSNNDMNIVISNLMRRIIQSYLNFTRLDNIEWNIINDLPPEEPKRIIFSALISQINDDSHHTSPFEEMHYQKISNTTPELLFEVFEMIFDEIGKEHKEAIIKYVTA</sequence>
<dbReference type="InterPro" id="IPR026866">
    <property type="entry name" value="CR006_AAA"/>
</dbReference>
<dbReference type="SUPFAM" id="SSF52540">
    <property type="entry name" value="P-loop containing nucleoside triphosphate hydrolases"/>
    <property type="match status" value="1"/>
</dbReference>
<dbReference type="PANTHER" id="PTHR32114">
    <property type="entry name" value="ABC TRANSPORTER ABCH.3"/>
    <property type="match status" value="1"/>
</dbReference>
<accession>A0ABU9N3X2</accession>
<keyword evidence="3" id="KW-1185">Reference proteome</keyword>
<proteinExistence type="predicted"/>
<reference evidence="2 3" key="1">
    <citation type="submission" date="2024-03" db="EMBL/GenBank/DDBJ databases">
        <title>Two novel species of the genus Flavobacterium exhibiting potentially degradation of complex polysaccharides.</title>
        <authorList>
            <person name="Lian X."/>
        </authorList>
    </citation>
    <scope>NUCLEOTIDE SEQUENCE [LARGE SCALE GENOMIC DNA]</scope>
    <source>
        <strain evidence="3">j3</strain>
    </source>
</reference>
<evidence type="ECO:0000259" key="1">
    <source>
        <dbReference type="Pfam" id="PF13166"/>
    </source>
</evidence>
<evidence type="ECO:0000313" key="2">
    <source>
        <dbReference type="EMBL" id="MEM0541235.1"/>
    </source>
</evidence>
<gene>
    <name evidence="2" type="ORF">WFZ85_01280</name>
</gene>
<dbReference type="InterPro" id="IPR027417">
    <property type="entry name" value="P-loop_NTPase"/>
</dbReference>
<evidence type="ECO:0000313" key="3">
    <source>
        <dbReference type="Proteomes" id="UP001460072"/>
    </source>
</evidence>
<dbReference type="Pfam" id="PF13166">
    <property type="entry name" value="AAA_13"/>
    <property type="match status" value="1"/>
</dbReference>
<dbReference type="RefSeq" id="WP_342694469.1">
    <property type="nucleotide sequence ID" value="NZ_JBCGDO010000001.1"/>
</dbReference>
<comment type="caution">
    <text evidence="2">The sequence shown here is derived from an EMBL/GenBank/DDBJ whole genome shotgun (WGS) entry which is preliminary data.</text>
</comment>
<dbReference type="Gene3D" id="3.40.50.300">
    <property type="entry name" value="P-loop containing nucleotide triphosphate hydrolases"/>
    <property type="match status" value="2"/>
</dbReference>
<dbReference type="PANTHER" id="PTHR32114:SF2">
    <property type="entry name" value="ABC TRANSPORTER ABCH.3"/>
    <property type="match status" value="1"/>
</dbReference>
<protein>
    <submittedName>
        <fullName evidence="2">AAA family ATPase</fullName>
    </submittedName>
</protein>
<feature type="domain" description="Protein CR006 P-loop" evidence="1">
    <location>
        <begin position="19"/>
        <end position="738"/>
    </location>
</feature>
<name>A0ABU9N3X2_9FLAO</name>
<dbReference type="Proteomes" id="UP001460072">
    <property type="component" value="Unassembled WGS sequence"/>
</dbReference>
<organism evidence="2 3">
    <name type="scientific">Flavobacterium aureirubrum</name>
    <dbReference type="NCBI Taxonomy" id="3133147"/>
    <lineage>
        <taxon>Bacteria</taxon>
        <taxon>Pseudomonadati</taxon>
        <taxon>Bacteroidota</taxon>
        <taxon>Flavobacteriia</taxon>
        <taxon>Flavobacteriales</taxon>
        <taxon>Flavobacteriaceae</taxon>
        <taxon>Flavobacterium</taxon>
    </lineage>
</organism>